<accession>A0ABP8F876</accession>
<keyword evidence="4" id="KW-1185">Reference proteome</keyword>
<dbReference type="RefSeq" id="WP_345161988.1">
    <property type="nucleotide sequence ID" value="NZ_BAABGX010000001.1"/>
</dbReference>
<evidence type="ECO:0000259" key="2">
    <source>
        <dbReference type="Pfam" id="PF13568"/>
    </source>
</evidence>
<dbReference type="EMBL" id="BAABGX010000001">
    <property type="protein sequence ID" value="GAA4297402.1"/>
    <property type="molecule type" value="Genomic_DNA"/>
</dbReference>
<evidence type="ECO:0000313" key="3">
    <source>
        <dbReference type="EMBL" id="GAA4297402.1"/>
    </source>
</evidence>
<gene>
    <name evidence="3" type="ORF">GCM10023183_04940</name>
</gene>
<keyword evidence="1" id="KW-0732">Signal</keyword>
<evidence type="ECO:0000256" key="1">
    <source>
        <dbReference type="SAM" id="SignalP"/>
    </source>
</evidence>
<comment type="caution">
    <text evidence="3">The sequence shown here is derived from an EMBL/GenBank/DDBJ whole genome shotgun (WGS) entry which is preliminary data.</text>
</comment>
<dbReference type="Pfam" id="PF13568">
    <property type="entry name" value="OMP_b-brl_2"/>
    <property type="match status" value="1"/>
</dbReference>
<name>A0ABP8F876_9BACT</name>
<feature type="domain" description="Outer membrane protein beta-barrel" evidence="2">
    <location>
        <begin position="24"/>
        <end position="181"/>
    </location>
</feature>
<dbReference type="InterPro" id="IPR025665">
    <property type="entry name" value="Beta-barrel_OMP_2"/>
</dbReference>
<sequence length="206" mass="22939">MKKAFLLVLNIVSLSAFSTHLSSAQSIQFGENVNFGLKAGFNWTSINDEKRVEDSGVTPRPGFHVGGLAHFHLSDNWAIQPELMYSKEGAKYESAKYTGKTDLNSVNLPILVQYMIGPGFRIETGPQFGLFTGTKFENADNDEKRKTDIQNGNVSWAFGLGYLTNSGFGIDVRYNMGLSNIYPKDVYPGQHARTRAGQLGFFYQFK</sequence>
<dbReference type="Proteomes" id="UP001501844">
    <property type="component" value="Unassembled WGS sequence"/>
</dbReference>
<protein>
    <submittedName>
        <fullName evidence="3">Porin family protein</fullName>
    </submittedName>
</protein>
<evidence type="ECO:0000313" key="4">
    <source>
        <dbReference type="Proteomes" id="UP001501844"/>
    </source>
</evidence>
<proteinExistence type="predicted"/>
<organism evidence="3 4">
    <name type="scientific">Nibribacter koreensis</name>
    <dbReference type="NCBI Taxonomy" id="1084519"/>
    <lineage>
        <taxon>Bacteria</taxon>
        <taxon>Pseudomonadati</taxon>
        <taxon>Bacteroidota</taxon>
        <taxon>Cytophagia</taxon>
        <taxon>Cytophagales</taxon>
        <taxon>Hymenobacteraceae</taxon>
        <taxon>Nibribacter</taxon>
    </lineage>
</organism>
<reference evidence="4" key="1">
    <citation type="journal article" date="2019" name="Int. J. Syst. Evol. Microbiol.">
        <title>The Global Catalogue of Microorganisms (GCM) 10K type strain sequencing project: providing services to taxonomists for standard genome sequencing and annotation.</title>
        <authorList>
            <consortium name="The Broad Institute Genomics Platform"/>
            <consortium name="The Broad Institute Genome Sequencing Center for Infectious Disease"/>
            <person name="Wu L."/>
            <person name="Ma J."/>
        </authorList>
    </citation>
    <scope>NUCLEOTIDE SEQUENCE [LARGE SCALE GENOMIC DNA]</scope>
    <source>
        <strain evidence="4">JCM 17917</strain>
    </source>
</reference>
<feature type="chain" id="PRO_5046185105" evidence="1">
    <location>
        <begin position="25"/>
        <end position="206"/>
    </location>
</feature>
<feature type="signal peptide" evidence="1">
    <location>
        <begin position="1"/>
        <end position="24"/>
    </location>
</feature>